<dbReference type="Proteomes" id="UP000539175">
    <property type="component" value="Unassembled WGS sequence"/>
</dbReference>
<feature type="domain" description="Transposase IS116/IS110/IS902 C-terminal" evidence="2">
    <location>
        <begin position="208"/>
        <end position="292"/>
    </location>
</feature>
<organism evidence="3 4">
    <name type="scientific">Nitrospirillum iridis</name>
    <dbReference type="NCBI Taxonomy" id="765888"/>
    <lineage>
        <taxon>Bacteria</taxon>
        <taxon>Pseudomonadati</taxon>
        <taxon>Pseudomonadota</taxon>
        <taxon>Alphaproteobacteria</taxon>
        <taxon>Rhodospirillales</taxon>
        <taxon>Azospirillaceae</taxon>
        <taxon>Nitrospirillum</taxon>
    </lineage>
</organism>
<dbReference type="InterPro" id="IPR003346">
    <property type="entry name" value="Transposase_20"/>
</dbReference>
<sequence>MVAHCGPTLRPAEGMMGGYLGIDIAKQKFDVLLLTQESKRHKVFSNDEGGFEALTAWLGDQADGLHACMEATGGLGNDLALFLHSRNIAVSIVNPLRIKAFGQCEMIRTKTDKVDAGVIARFCRSQSPALWQPASVRIRELRALVRRCAALKEMRVQELQRKSQGSVFASVKESLDRSIAWLDAEIKALSTAIAGLIRQDEAIRENHRLLVSIPGFAAQSAAILLAEIPDFRAFSHNKQITAFVGLNPQDHQSGSSVHRRAHISKVANARVRAVLYMCALSARRHNPILKAFADRLNEAGKAPKAILVAVARKLLVIPYGILKTRQAFKSA</sequence>
<proteinExistence type="predicted"/>
<dbReference type="AlphaFoldDB" id="A0A7X0EHP0"/>
<dbReference type="GO" id="GO:0006313">
    <property type="term" value="P:DNA transposition"/>
    <property type="evidence" value="ECO:0007669"/>
    <property type="project" value="InterPro"/>
</dbReference>
<dbReference type="GO" id="GO:0003677">
    <property type="term" value="F:DNA binding"/>
    <property type="evidence" value="ECO:0007669"/>
    <property type="project" value="InterPro"/>
</dbReference>
<name>A0A7X0EHP0_9PROT</name>
<gene>
    <name evidence="3" type="ORF">FHS74_005930</name>
</gene>
<dbReference type="InterPro" id="IPR047650">
    <property type="entry name" value="Transpos_IS110"/>
</dbReference>
<protein>
    <submittedName>
        <fullName evidence="3">Transposase</fullName>
    </submittedName>
</protein>
<feature type="domain" description="Transposase IS110-like N-terminal" evidence="1">
    <location>
        <begin position="20"/>
        <end position="161"/>
    </location>
</feature>
<evidence type="ECO:0000259" key="2">
    <source>
        <dbReference type="Pfam" id="PF02371"/>
    </source>
</evidence>
<accession>A0A7X0EHP0</accession>
<comment type="caution">
    <text evidence="3">The sequence shown here is derived from an EMBL/GenBank/DDBJ whole genome shotgun (WGS) entry which is preliminary data.</text>
</comment>
<dbReference type="PANTHER" id="PTHR33055:SF3">
    <property type="entry name" value="PUTATIVE TRANSPOSASE FOR IS117-RELATED"/>
    <property type="match status" value="1"/>
</dbReference>
<keyword evidence="4" id="KW-1185">Reference proteome</keyword>
<dbReference type="GO" id="GO:0004803">
    <property type="term" value="F:transposase activity"/>
    <property type="evidence" value="ECO:0007669"/>
    <property type="project" value="InterPro"/>
</dbReference>
<dbReference type="PANTHER" id="PTHR33055">
    <property type="entry name" value="TRANSPOSASE FOR INSERTION SEQUENCE ELEMENT IS1111A"/>
    <property type="match status" value="1"/>
</dbReference>
<dbReference type="RefSeq" id="WP_184807843.1">
    <property type="nucleotide sequence ID" value="NZ_JACIIZ010000031.1"/>
</dbReference>
<evidence type="ECO:0000313" key="3">
    <source>
        <dbReference type="EMBL" id="MBB6255331.1"/>
    </source>
</evidence>
<dbReference type="InterPro" id="IPR002525">
    <property type="entry name" value="Transp_IS110-like_N"/>
</dbReference>
<evidence type="ECO:0000259" key="1">
    <source>
        <dbReference type="Pfam" id="PF01548"/>
    </source>
</evidence>
<dbReference type="Pfam" id="PF01548">
    <property type="entry name" value="DEDD_Tnp_IS110"/>
    <property type="match status" value="1"/>
</dbReference>
<evidence type="ECO:0000313" key="4">
    <source>
        <dbReference type="Proteomes" id="UP000539175"/>
    </source>
</evidence>
<dbReference type="EMBL" id="JACIIZ010000031">
    <property type="protein sequence ID" value="MBB6255331.1"/>
    <property type="molecule type" value="Genomic_DNA"/>
</dbReference>
<reference evidence="3 4" key="1">
    <citation type="submission" date="2020-08" db="EMBL/GenBank/DDBJ databases">
        <title>Genomic Encyclopedia of Type Strains, Phase IV (KMG-IV): sequencing the most valuable type-strain genomes for metagenomic binning, comparative biology and taxonomic classification.</title>
        <authorList>
            <person name="Goeker M."/>
        </authorList>
    </citation>
    <scope>NUCLEOTIDE SEQUENCE [LARGE SCALE GENOMIC DNA]</scope>
    <source>
        <strain evidence="3 4">DSM 22198</strain>
    </source>
</reference>
<dbReference type="Pfam" id="PF02371">
    <property type="entry name" value="Transposase_20"/>
    <property type="match status" value="1"/>
</dbReference>